<name>A0A0H1RBM2_9HYPH</name>
<comment type="caution">
    <text evidence="1">The sequence shown here is derived from an EMBL/GenBank/DDBJ whole genome shotgun (WGS) entry which is preliminary data.</text>
</comment>
<dbReference type="PATRIC" id="fig|1225564.3.peg.3425"/>
<dbReference type="STRING" id="1225564.AA309_12945"/>
<evidence type="ECO:0000313" key="1">
    <source>
        <dbReference type="EMBL" id="KLK92608.1"/>
    </source>
</evidence>
<evidence type="ECO:0000313" key="2">
    <source>
        <dbReference type="Proteomes" id="UP000035489"/>
    </source>
</evidence>
<keyword evidence="2" id="KW-1185">Reference proteome</keyword>
<dbReference type="Proteomes" id="UP000035489">
    <property type="component" value="Unassembled WGS sequence"/>
</dbReference>
<reference evidence="1 2" key="1">
    <citation type="submission" date="2015-05" db="EMBL/GenBank/DDBJ databases">
        <title>Draft genome sequence of Microvirga vignae strain BR3299, a novel nitrogen fixing bacteria isolated from Brazil semi-aired region.</title>
        <authorList>
            <person name="Zilli J.E."/>
            <person name="Passos S.R."/>
            <person name="Leite J."/>
            <person name="Baldani J.I."/>
            <person name="Xavier G.R."/>
            <person name="Rumjaneck N.G."/>
            <person name="Simoes-Araujo J.L."/>
        </authorList>
    </citation>
    <scope>NUCLEOTIDE SEQUENCE [LARGE SCALE GENOMIC DNA]</scope>
    <source>
        <strain evidence="1 2">BR3299</strain>
    </source>
</reference>
<dbReference type="OrthoDB" id="7272256at2"/>
<sequence>MVQDIFAFFINLLIVDPLHDEMAKRLAQVRAPQAIIAEMRACAEDALPRLAEQAMAEPVWG</sequence>
<protein>
    <submittedName>
        <fullName evidence="1">Uncharacterized protein</fullName>
    </submittedName>
</protein>
<gene>
    <name evidence="1" type="ORF">AA309_12945</name>
</gene>
<proteinExistence type="predicted"/>
<dbReference type="EMBL" id="LCYG01000032">
    <property type="protein sequence ID" value="KLK92608.1"/>
    <property type="molecule type" value="Genomic_DNA"/>
</dbReference>
<accession>A0A0H1RBM2</accession>
<dbReference type="AlphaFoldDB" id="A0A0H1RBM2"/>
<dbReference type="RefSeq" id="WP_047189430.1">
    <property type="nucleotide sequence ID" value="NZ_LCYG01000032.1"/>
</dbReference>
<organism evidence="1 2">
    <name type="scientific">Microvirga vignae</name>
    <dbReference type="NCBI Taxonomy" id="1225564"/>
    <lineage>
        <taxon>Bacteria</taxon>
        <taxon>Pseudomonadati</taxon>
        <taxon>Pseudomonadota</taxon>
        <taxon>Alphaproteobacteria</taxon>
        <taxon>Hyphomicrobiales</taxon>
        <taxon>Methylobacteriaceae</taxon>
        <taxon>Microvirga</taxon>
    </lineage>
</organism>